<dbReference type="PANTHER" id="PTHR47331">
    <property type="entry name" value="PHD-TYPE DOMAIN-CONTAINING PROTEIN"/>
    <property type="match status" value="1"/>
</dbReference>
<sequence length="111" mass="12523">MGHWSSNSDGVVERKYWILQCRRTVRNSLKECKNCRRFDASRAEVVRAPLPDDRVKDAAVFQIIGIDFGGSLCLRTDEKAWFVLFTCAVVRAVHVGLVLSLSTSDSFLLAF</sequence>
<protein>
    <recommendedName>
        <fullName evidence="4">Integrase zinc-binding domain-containing protein</fullName>
    </recommendedName>
</protein>
<gene>
    <name evidence="2" type="ORF">JTE90_012134</name>
</gene>
<dbReference type="Gene3D" id="3.30.420.10">
    <property type="entry name" value="Ribonuclease H-like superfamily/Ribonuclease H"/>
    <property type="match status" value="1"/>
</dbReference>
<dbReference type="PANTHER" id="PTHR47331:SF2">
    <property type="match status" value="1"/>
</dbReference>
<evidence type="ECO:0008006" key="4">
    <source>
        <dbReference type="Google" id="ProtNLM"/>
    </source>
</evidence>
<keyword evidence="1" id="KW-0472">Membrane</keyword>
<dbReference type="EMBL" id="JAFNEN010000585">
    <property type="protein sequence ID" value="KAG8180119.1"/>
    <property type="molecule type" value="Genomic_DNA"/>
</dbReference>
<keyword evidence="1" id="KW-0812">Transmembrane</keyword>
<dbReference type="GO" id="GO:0003676">
    <property type="term" value="F:nucleic acid binding"/>
    <property type="evidence" value="ECO:0007669"/>
    <property type="project" value="InterPro"/>
</dbReference>
<evidence type="ECO:0000256" key="1">
    <source>
        <dbReference type="SAM" id="Phobius"/>
    </source>
</evidence>
<accession>A0AAV6U7G2</accession>
<comment type="caution">
    <text evidence="2">The sequence shown here is derived from an EMBL/GenBank/DDBJ whole genome shotgun (WGS) entry which is preliminary data.</text>
</comment>
<dbReference type="Proteomes" id="UP000827092">
    <property type="component" value="Unassembled WGS sequence"/>
</dbReference>
<dbReference type="InterPro" id="IPR036397">
    <property type="entry name" value="RNaseH_sf"/>
</dbReference>
<proteinExistence type="predicted"/>
<name>A0AAV6U7G2_9ARAC</name>
<dbReference type="AlphaFoldDB" id="A0AAV6U7G2"/>
<evidence type="ECO:0000313" key="2">
    <source>
        <dbReference type="EMBL" id="KAG8180119.1"/>
    </source>
</evidence>
<keyword evidence="3" id="KW-1185">Reference proteome</keyword>
<reference evidence="2 3" key="1">
    <citation type="journal article" date="2022" name="Nat. Ecol. Evol.">
        <title>A masculinizing supergene underlies an exaggerated male reproductive morph in a spider.</title>
        <authorList>
            <person name="Hendrickx F."/>
            <person name="De Corte Z."/>
            <person name="Sonet G."/>
            <person name="Van Belleghem S.M."/>
            <person name="Kostlbacher S."/>
            <person name="Vangestel C."/>
        </authorList>
    </citation>
    <scope>NUCLEOTIDE SEQUENCE [LARGE SCALE GENOMIC DNA]</scope>
    <source>
        <strain evidence="2">W744_W776</strain>
    </source>
</reference>
<evidence type="ECO:0000313" key="3">
    <source>
        <dbReference type="Proteomes" id="UP000827092"/>
    </source>
</evidence>
<keyword evidence="1" id="KW-1133">Transmembrane helix</keyword>
<organism evidence="2 3">
    <name type="scientific">Oedothorax gibbosus</name>
    <dbReference type="NCBI Taxonomy" id="931172"/>
    <lineage>
        <taxon>Eukaryota</taxon>
        <taxon>Metazoa</taxon>
        <taxon>Ecdysozoa</taxon>
        <taxon>Arthropoda</taxon>
        <taxon>Chelicerata</taxon>
        <taxon>Arachnida</taxon>
        <taxon>Araneae</taxon>
        <taxon>Araneomorphae</taxon>
        <taxon>Entelegynae</taxon>
        <taxon>Araneoidea</taxon>
        <taxon>Linyphiidae</taxon>
        <taxon>Erigoninae</taxon>
        <taxon>Oedothorax</taxon>
    </lineage>
</organism>
<feature type="transmembrane region" description="Helical" evidence="1">
    <location>
        <begin position="80"/>
        <end position="101"/>
    </location>
</feature>